<comment type="similarity">
    <text evidence="1 5">Belongs to the FliD family.</text>
</comment>
<evidence type="ECO:0000313" key="9">
    <source>
        <dbReference type="Proteomes" id="UP000252415"/>
    </source>
</evidence>
<evidence type="ECO:0000313" key="8">
    <source>
        <dbReference type="EMBL" id="RCW44810.1"/>
    </source>
</evidence>
<dbReference type="Pfam" id="PF02465">
    <property type="entry name" value="FliD_N"/>
    <property type="match status" value="1"/>
</dbReference>
<dbReference type="GO" id="GO:0009421">
    <property type="term" value="C:bacterial-type flagellum filament cap"/>
    <property type="evidence" value="ECO:0007669"/>
    <property type="project" value="InterPro"/>
</dbReference>
<keyword evidence="4 5" id="KW-0975">Bacterial flagellum</keyword>
<feature type="domain" description="Flagellar hook-associated protein 2 N-terminal" evidence="6">
    <location>
        <begin position="8"/>
        <end position="103"/>
    </location>
</feature>
<evidence type="ECO:0000259" key="7">
    <source>
        <dbReference type="Pfam" id="PF07195"/>
    </source>
</evidence>
<evidence type="ECO:0000256" key="4">
    <source>
        <dbReference type="ARBA" id="ARBA00023143"/>
    </source>
</evidence>
<evidence type="ECO:0000259" key="6">
    <source>
        <dbReference type="Pfam" id="PF02465"/>
    </source>
</evidence>
<dbReference type="RefSeq" id="WP_114381528.1">
    <property type="nucleotide sequence ID" value="NZ_QPJD01000011.1"/>
</dbReference>
<evidence type="ECO:0000256" key="2">
    <source>
        <dbReference type="ARBA" id="ARBA00011255"/>
    </source>
</evidence>
<comment type="function">
    <text evidence="5">Required for morphogenesis and for the elongation of the flagellar filament by facilitating polymerization of the flagellin monomers at the tip of growing filament. Forms a capping structure, which prevents flagellin subunits (transported through the central channel of the flagellum) from leaking out without polymerization at the distal end.</text>
</comment>
<dbReference type="Pfam" id="PF07195">
    <property type="entry name" value="FliD_C"/>
    <property type="match status" value="1"/>
</dbReference>
<name>A0A368VSX7_9BACL</name>
<dbReference type="GO" id="GO:0009424">
    <property type="term" value="C:bacterial-type flagellum hook"/>
    <property type="evidence" value="ECO:0007669"/>
    <property type="project" value="UniProtKB-UniRule"/>
</dbReference>
<protein>
    <recommendedName>
        <fullName evidence="5">Flagellar hook-associated protein 2</fullName>
        <shortName evidence="5">HAP2</shortName>
    </recommendedName>
    <alternativeName>
        <fullName evidence="5">Flagellar cap protein</fullName>
    </alternativeName>
</protein>
<dbReference type="InterPro" id="IPR010810">
    <property type="entry name" value="Flagellin_hook_IN_motif"/>
</dbReference>
<dbReference type="EMBL" id="QPJD01000011">
    <property type="protein sequence ID" value="RCW44810.1"/>
    <property type="molecule type" value="Genomic_DNA"/>
</dbReference>
<dbReference type="Pfam" id="PF07196">
    <property type="entry name" value="Flagellin_IN"/>
    <property type="match status" value="1"/>
</dbReference>
<dbReference type="GO" id="GO:0005576">
    <property type="term" value="C:extracellular region"/>
    <property type="evidence" value="ECO:0007669"/>
    <property type="project" value="UniProtKB-SubCell"/>
</dbReference>
<evidence type="ECO:0000256" key="5">
    <source>
        <dbReference type="RuleBase" id="RU362066"/>
    </source>
</evidence>
<feature type="domain" description="Flagellar hook-associated protein 2 C-terminal" evidence="7">
    <location>
        <begin position="218"/>
        <end position="486"/>
    </location>
</feature>
<dbReference type="OrthoDB" id="9776025at2"/>
<organism evidence="8 9">
    <name type="scientific">Paenibacillus prosopidis</name>
    <dbReference type="NCBI Taxonomy" id="630520"/>
    <lineage>
        <taxon>Bacteria</taxon>
        <taxon>Bacillati</taxon>
        <taxon>Bacillota</taxon>
        <taxon>Bacilli</taxon>
        <taxon>Bacillales</taxon>
        <taxon>Paenibacillaceae</taxon>
        <taxon>Paenibacillus</taxon>
    </lineage>
</organism>
<evidence type="ECO:0000256" key="1">
    <source>
        <dbReference type="ARBA" id="ARBA00009764"/>
    </source>
</evidence>
<dbReference type="InterPro" id="IPR003481">
    <property type="entry name" value="FliD_N"/>
</dbReference>
<keyword evidence="9" id="KW-1185">Reference proteome</keyword>
<dbReference type="PANTHER" id="PTHR30288:SF0">
    <property type="entry name" value="FLAGELLAR HOOK-ASSOCIATED PROTEIN 2"/>
    <property type="match status" value="1"/>
</dbReference>
<dbReference type="InterPro" id="IPR040026">
    <property type="entry name" value="FliD"/>
</dbReference>
<dbReference type="PANTHER" id="PTHR30288">
    <property type="entry name" value="FLAGELLAR CAP/ASSEMBLY PROTEIN FLID"/>
    <property type="match status" value="1"/>
</dbReference>
<dbReference type="GO" id="GO:0007155">
    <property type="term" value="P:cell adhesion"/>
    <property type="evidence" value="ECO:0007669"/>
    <property type="project" value="InterPro"/>
</dbReference>
<keyword evidence="8" id="KW-0966">Cell projection</keyword>
<keyword evidence="5" id="KW-0964">Secreted</keyword>
<keyword evidence="8" id="KW-0969">Cilium</keyword>
<gene>
    <name evidence="8" type="ORF">DFP97_11135</name>
</gene>
<keyword evidence="8" id="KW-0282">Flagellum</keyword>
<evidence type="ECO:0000256" key="3">
    <source>
        <dbReference type="ARBA" id="ARBA00023054"/>
    </source>
</evidence>
<keyword evidence="3" id="KW-0175">Coiled coil</keyword>
<reference evidence="8 9" key="1">
    <citation type="submission" date="2018-07" db="EMBL/GenBank/DDBJ databases">
        <title>Genomic Encyclopedia of Type Strains, Phase III (KMG-III): the genomes of soil and plant-associated and newly described type strains.</title>
        <authorList>
            <person name="Whitman W."/>
        </authorList>
    </citation>
    <scope>NUCLEOTIDE SEQUENCE [LARGE SCALE GENOMIC DNA]</scope>
    <source>
        <strain evidence="8 9">CECT 7506</strain>
    </source>
</reference>
<comment type="caution">
    <text evidence="8">The sequence shown here is derived from an EMBL/GenBank/DDBJ whole genome shotgun (WGS) entry which is preliminary data.</text>
</comment>
<proteinExistence type="inferred from homology"/>
<dbReference type="Proteomes" id="UP000252415">
    <property type="component" value="Unassembled WGS sequence"/>
</dbReference>
<accession>A0A368VSX7</accession>
<dbReference type="AlphaFoldDB" id="A0A368VSX7"/>
<comment type="subcellular location">
    <subcellularLocation>
        <location evidence="5">Secreted</location>
    </subcellularLocation>
    <subcellularLocation>
        <location evidence="5">Bacterial flagellum</location>
    </subcellularLocation>
</comment>
<dbReference type="InterPro" id="IPR010809">
    <property type="entry name" value="FliD_C"/>
</dbReference>
<dbReference type="GO" id="GO:0071973">
    <property type="term" value="P:bacterial-type flagellum-dependent cell motility"/>
    <property type="evidence" value="ECO:0007669"/>
    <property type="project" value="TreeGrafter"/>
</dbReference>
<comment type="subunit">
    <text evidence="2 5">Homopentamer.</text>
</comment>
<sequence>MRISGLASGMDTDEIIKKLMSAHRIPIDKLSQKKQLVEWKRDDYRTLNSKILEFRNAAFDMKLQSSYLTKKVTTSPEGIVSVTASAVTNEGQYTIKINELAKAPSFNSGELLTTNSGSDTIGDLGLSADTTLEIIGVKGSATIDVTTGQTINEFVQAINDESALTGVKASYDSTMDRIFFNSSVTGESSSITLNLAGADDLNDILNTGTPGVPISVTGANAEVLFNDIPAEYESNTFKIADITFTAKEKSATVVNINVTQDVDSTVDTIKNFVAKYNSLIDEVNKELLEKRARSYQPLTNAQREEMSEDEIKKWEDRARSGMLSNDQLLTSGMTTLRRALSDAVGGLPAGQLKTLAEIGISTTNINGSTISGSYSELGKLYINETKLKAAITENPDQVMALFTTDGATESSDGIATRLYDKASNLFGQIKDKAGVSESLESNYLLGKESRRLTDQMSRLTTRLADLENRYYKQFTAMESYINKMNSQSAWLSQQFS</sequence>